<proteinExistence type="evidence at transcript level"/>
<dbReference type="EnsemblPlants" id="Zm00001eb113800_T001">
    <property type="protein sequence ID" value="Zm00001eb113800_P001"/>
    <property type="gene ID" value="Zm00001eb113800"/>
</dbReference>
<sequence>MNSTISSYRSACSASLAMYTLSSRVGSDGDIAASGGRVWWDGTGRRIGVAGSTDGRTVVGGAEDPVERKRRVCAEVGEAMGGRVGAFEEDANPGQRVRGPHVSGMTWRPKERGARRGVRCGREYVWSALWLGGGWTVEHVRSSGWVEMVFAA</sequence>
<organism evidence="1">
    <name type="scientific">Zea mays</name>
    <name type="common">Maize</name>
    <dbReference type="NCBI Taxonomy" id="4577"/>
    <lineage>
        <taxon>Eukaryota</taxon>
        <taxon>Viridiplantae</taxon>
        <taxon>Streptophyta</taxon>
        <taxon>Embryophyta</taxon>
        <taxon>Tracheophyta</taxon>
        <taxon>Spermatophyta</taxon>
        <taxon>Magnoliopsida</taxon>
        <taxon>Liliopsida</taxon>
        <taxon>Poales</taxon>
        <taxon>Poaceae</taxon>
        <taxon>PACMAD clade</taxon>
        <taxon>Panicoideae</taxon>
        <taxon>Andropogonodae</taxon>
        <taxon>Andropogoneae</taxon>
        <taxon>Tripsacinae</taxon>
        <taxon>Zea</taxon>
    </lineage>
</organism>
<dbReference type="EMBL" id="EU975106">
    <property type="protein sequence ID" value="ACG47224.1"/>
    <property type="molecule type" value="mRNA"/>
</dbReference>
<evidence type="ECO:0000313" key="3">
    <source>
        <dbReference type="Proteomes" id="UP000007305"/>
    </source>
</evidence>
<protein>
    <submittedName>
        <fullName evidence="1 2">Uncharacterized protein</fullName>
    </submittedName>
</protein>
<reference evidence="2" key="3">
    <citation type="submission" date="2019-07" db="EMBL/GenBank/DDBJ databases">
        <authorList>
            <person name="Seetharam A."/>
            <person name="Woodhouse M."/>
            <person name="Cannon E."/>
        </authorList>
    </citation>
    <scope>NUCLEOTIDE SEQUENCE [LARGE SCALE GENOMIC DNA]</scope>
    <source>
        <strain evidence="2">cv. B73</strain>
    </source>
</reference>
<reference evidence="2" key="4">
    <citation type="submission" date="2021-05" db="UniProtKB">
        <authorList>
            <consortium name="EnsemblPlants"/>
        </authorList>
    </citation>
    <scope>IDENTIFICATION</scope>
    <source>
        <strain evidence="2">cv. B73</strain>
    </source>
</reference>
<name>B6UCZ1_MAIZE</name>
<dbReference type="Proteomes" id="UP000007305">
    <property type="component" value="Chromosome 2"/>
</dbReference>
<keyword evidence="3" id="KW-1185">Reference proteome</keyword>
<dbReference type="AlphaFoldDB" id="B6UCZ1"/>
<dbReference type="Gramene" id="Zm00001eb113800_T001">
    <property type="protein sequence ID" value="Zm00001eb113800_P001"/>
    <property type="gene ID" value="Zm00001eb113800"/>
</dbReference>
<evidence type="ECO:0000313" key="2">
    <source>
        <dbReference type="EnsemblPlants" id="Zm00001eb113800_P001"/>
    </source>
</evidence>
<reference evidence="3" key="2">
    <citation type="submission" date="2015-12" db="EMBL/GenBank/DDBJ databases">
        <title>Update maize B73 reference genome by single molecule sequencing technologies.</title>
        <authorList>
            <consortium name="Maize Genome Sequencing Project"/>
            <person name="Ware D."/>
        </authorList>
    </citation>
    <scope>NUCLEOTIDE SEQUENCE [LARGE SCALE GENOMIC DNA]</scope>
    <source>
        <strain evidence="3">cv. B73</strain>
    </source>
</reference>
<evidence type="ECO:0000313" key="1">
    <source>
        <dbReference type="EMBL" id="ACG47224.1"/>
    </source>
</evidence>
<reference evidence="1" key="1">
    <citation type="journal article" date="2009" name="Plant Mol. Biol.">
        <title>Insights into corn genes derived from large-scale cDNA sequencing.</title>
        <authorList>
            <person name="Alexandrov N.N."/>
            <person name="Brover V.V."/>
            <person name="Freidin S."/>
            <person name="Troukhan M.E."/>
            <person name="Tatarinova T.V."/>
            <person name="Zhang H."/>
            <person name="Swaller T.J."/>
            <person name="Lu Y.P."/>
            <person name="Bouck J."/>
            <person name="Flavell R.B."/>
            <person name="Feldmann K.A."/>
        </authorList>
    </citation>
    <scope>NUCLEOTIDE SEQUENCE</scope>
</reference>
<accession>B6UCZ1</accession>